<dbReference type="Pfam" id="PF08447">
    <property type="entry name" value="PAS_3"/>
    <property type="match status" value="1"/>
</dbReference>
<keyword evidence="11" id="KW-1185">Reference proteome</keyword>
<comment type="similarity">
    <text evidence="3">Belongs to the methyl-accepting chemotaxis (MCP) protein family.</text>
</comment>
<reference evidence="10 11" key="1">
    <citation type="submission" date="2024-09" db="EMBL/GenBank/DDBJ databases">
        <authorList>
            <person name="Sun Q."/>
            <person name="Mori K."/>
        </authorList>
    </citation>
    <scope>NUCLEOTIDE SEQUENCE [LARGE SCALE GENOMIC DNA]</scope>
    <source>
        <strain evidence="10 11">NCAIM B.01794</strain>
    </source>
</reference>
<accession>A0ABV6SIM9</accession>
<dbReference type="InterPro" id="IPR004089">
    <property type="entry name" value="MCPsignal_dom"/>
</dbReference>
<dbReference type="InterPro" id="IPR051310">
    <property type="entry name" value="MCP_chemotaxis"/>
</dbReference>
<dbReference type="PROSITE" id="PS50112">
    <property type="entry name" value="PAS"/>
    <property type="match status" value="1"/>
</dbReference>
<evidence type="ECO:0000259" key="7">
    <source>
        <dbReference type="PROSITE" id="PS50111"/>
    </source>
</evidence>
<dbReference type="InterPro" id="IPR013655">
    <property type="entry name" value="PAS_fold_3"/>
</dbReference>
<keyword evidence="6" id="KW-1133">Transmembrane helix</keyword>
<dbReference type="InterPro" id="IPR003660">
    <property type="entry name" value="HAMP_dom"/>
</dbReference>
<dbReference type="Gene3D" id="1.10.287.950">
    <property type="entry name" value="Methyl-accepting chemotaxis protein"/>
    <property type="match status" value="1"/>
</dbReference>
<dbReference type="NCBIfam" id="TIGR00229">
    <property type="entry name" value="sensory_box"/>
    <property type="match status" value="1"/>
</dbReference>
<dbReference type="PROSITE" id="PS50885">
    <property type="entry name" value="HAMP"/>
    <property type="match status" value="1"/>
</dbReference>
<evidence type="ECO:0000256" key="6">
    <source>
        <dbReference type="SAM" id="Phobius"/>
    </source>
</evidence>
<dbReference type="InterPro" id="IPR000014">
    <property type="entry name" value="PAS"/>
</dbReference>
<name>A0ABV6SIM9_AZOPA</name>
<feature type="transmembrane region" description="Helical" evidence="6">
    <location>
        <begin position="201"/>
        <end position="221"/>
    </location>
</feature>
<sequence>MRNNGGVSGREYELQKDDFLISRTDLQGRITYANPAFVKVSRFRHEELMGALHNLVRHPDMPAIAFANLWETIGKGLSWNGIVKNRRKNGDYYWVRANVTPYYEGERLVGYTSVRTRASRKEVEVAEQAYRSIREGRGRHLGLLRGKHVPALQTEIAEHAAGQQHFAGRDDQFQLHGQRAQLQTFEQAAPHIALVETLLRFQLGLVAAGMLWLVLLAWMTVRTLDRPLQAAIGFIAQLAAGNLMMRIADYGNGEMGQMTQMLETMRKSLVSISADVSGSVDTLIQSAQTIARDNLDLHLRTEQQAASLQETAAGMEQLTVTVERNAANARQASRLVEDAAGAVRESGQVMGQVVDTMGIITATSHRMIEIIDVIDSIAFQTNILALNASVEAARAGEQGRGFALVAGEVRNLASRSAEAARQIRTLIDDSSQQIVQGERLVRQAERTSAEIVTAVAWVNGIIRLIATASAEQNGGIAQAGQAVTRMDEMSRRNARLVESVVQQVAHLETQAVQVQRAISMFRVTGSAAAFDPRLPAGSDEGEERPYKRRLAMGRKRKTS</sequence>
<dbReference type="CDD" id="cd00130">
    <property type="entry name" value="PAS"/>
    <property type="match status" value="1"/>
</dbReference>
<organism evidence="10 11">
    <name type="scientific">Azorhizophilus paspali</name>
    <name type="common">Azotobacter paspali</name>
    <dbReference type="NCBI Taxonomy" id="69963"/>
    <lineage>
        <taxon>Bacteria</taxon>
        <taxon>Pseudomonadati</taxon>
        <taxon>Pseudomonadota</taxon>
        <taxon>Gammaproteobacteria</taxon>
        <taxon>Pseudomonadales</taxon>
        <taxon>Pseudomonadaceae</taxon>
        <taxon>Azorhizophilus</taxon>
    </lineage>
</organism>
<feature type="domain" description="PAS" evidence="8">
    <location>
        <begin position="25"/>
        <end position="50"/>
    </location>
</feature>
<evidence type="ECO:0000259" key="9">
    <source>
        <dbReference type="PROSITE" id="PS50885"/>
    </source>
</evidence>
<dbReference type="Pfam" id="PF00015">
    <property type="entry name" value="MCPsignal"/>
    <property type="match status" value="1"/>
</dbReference>
<dbReference type="EMBL" id="JBHLSS010000036">
    <property type="protein sequence ID" value="MFC0709083.1"/>
    <property type="molecule type" value="Genomic_DNA"/>
</dbReference>
<dbReference type="PROSITE" id="PS50111">
    <property type="entry name" value="CHEMOTAXIS_TRANSDUC_2"/>
    <property type="match status" value="1"/>
</dbReference>
<proteinExistence type="inferred from homology"/>
<dbReference type="InterPro" id="IPR004090">
    <property type="entry name" value="Chemotax_Me-accpt_rcpt"/>
</dbReference>
<feature type="domain" description="Methyl-accepting transducer" evidence="7">
    <location>
        <begin position="279"/>
        <end position="508"/>
    </location>
</feature>
<dbReference type="PANTHER" id="PTHR43531:SF14">
    <property type="entry name" value="METHYL-ACCEPTING CHEMOTAXIS PROTEIN I-RELATED"/>
    <property type="match status" value="1"/>
</dbReference>
<dbReference type="SMART" id="SM00283">
    <property type="entry name" value="MA"/>
    <property type="match status" value="1"/>
</dbReference>
<dbReference type="InterPro" id="IPR035965">
    <property type="entry name" value="PAS-like_dom_sf"/>
</dbReference>
<evidence type="ECO:0000256" key="1">
    <source>
        <dbReference type="ARBA" id="ARBA00022481"/>
    </source>
</evidence>
<evidence type="ECO:0000256" key="4">
    <source>
        <dbReference type="PROSITE-ProRule" id="PRU00284"/>
    </source>
</evidence>
<dbReference type="SUPFAM" id="SSF55785">
    <property type="entry name" value="PYP-like sensor domain (PAS domain)"/>
    <property type="match status" value="1"/>
</dbReference>
<keyword evidence="6" id="KW-0472">Membrane</keyword>
<evidence type="ECO:0000259" key="8">
    <source>
        <dbReference type="PROSITE" id="PS50112"/>
    </source>
</evidence>
<evidence type="ECO:0000313" key="11">
    <source>
        <dbReference type="Proteomes" id="UP001589891"/>
    </source>
</evidence>
<feature type="region of interest" description="Disordered" evidence="5">
    <location>
        <begin position="530"/>
        <end position="559"/>
    </location>
</feature>
<evidence type="ECO:0000256" key="2">
    <source>
        <dbReference type="ARBA" id="ARBA00023224"/>
    </source>
</evidence>
<gene>
    <name evidence="10" type="ORF">ACFFGX_05570</name>
</gene>
<feature type="compositionally biased region" description="Basic residues" evidence="5">
    <location>
        <begin position="546"/>
        <end position="559"/>
    </location>
</feature>
<feature type="domain" description="HAMP" evidence="9">
    <location>
        <begin position="222"/>
        <end position="274"/>
    </location>
</feature>
<evidence type="ECO:0000256" key="3">
    <source>
        <dbReference type="ARBA" id="ARBA00029447"/>
    </source>
</evidence>
<dbReference type="CDD" id="cd11386">
    <property type="entry name" value="MCP_signal"/>
    <property type="match status" value="1"/>
</dbReference>
<dbReference type="Gene3D" id="3.30.450.20">
    <property type="entry name" value="PAS domain"/>
    <property type="match status" value="1"/>
</dbReference>
<keyword evidence="6" id="KW-0812">Transmembrane</keyword>
<protein>
    <submittedName>
        <fullName evidence="10">Methyl-accepting chemotaxis protein</fullName>
    </submittedName>
</protein>
<keyword evidence="1" id="KW-0488">Methylation</keyword>
<dbReference type="PANTHER" id="PTHR43531">
    <property type="entry name" value="PROTEIN ICFG"/>
    <property type="match status" value="1"/>
</dbReference>
<dbReference type="RefSeq" id="WP_376943647.1">
    <property type="nucleotide sequence ID" value="NZ_CP171449.1"/>
</dbReference>
<evidence type="ECO:0000313" key="10">
    <source>
        <dbReference type="EMBL" id="MFC0709083.1"/>
    </source>
</evidence>
<keyword evidence="2 4" id="KW-0807">Transducer</keyword>
<comment type="caution">
    <text evidence="10">The sequence shown here is derived from an EMBL/GenBank/DDBJ whole genome shotgun (WGS) entry which is preliminary data.</text>
</comment>
<dbReference type="PRINTS" id="PR00260">
    <property type="entry name" value="CHEMTRNSDUCR"/>
</dbReference>
<dbReference type="Proteomes" id="UP001589891">
    <property type="component" value="Unassembled WGS sequence"/>
</dbReference>
<dbReference type="SUPFAM" id="SSF58104">
    <property type="entry name" value="Methyl-accepting chemotaxis protein (MCP) signaling domain"/>
    <property type="match status" value="1"/>
</dbReference>
<evidence type="ECO:0000256" key="5">
    <source>
        <dbReference type="SAM" id="MobiDB-lite"/>
    </source>
</evidence>